<sequence length="334" mass="35972">MTTTSISRRMFGLAVGATAVLLNTGAFAMAESLTERSQPKSHKVSFLSGDGFVVGNLYLPEGHDPSRQYPAVAVAGSLSSVKEQMGGNYAGELARRGVIALAIDYRNYGESGGALRQYEDQSSKAEDLSAALRFLKARPDVKATGLLGICTSGGTALYTAAKDANVQALTTVAGFFSEPDFAAKIFGGQEGVDHRIAASRTARKRYEETGVIDTILTYNPGDKTAVSASPSEYYFDKTRGGGVRSWRNEFAVMGWEPWIAFNPVAQASKVKAPALMIHSDGAAFPDQARKVYNQLAGPKELHWTVGKHFDFYDQADTVRQAADRVAAHFHSKLV</sequence>
<dbReference type="AlphaFoldDB" id="A0A4R2BNB5"/>
<dbReference type="Pfam" id="PF02129">
    <property type="entry name" value="Peptidase_S15"/>
    <property type="match status" value="1"/>
</dbReference>
<dbReference type="EMBL" id="SLVU01000012">
    <property type="protein sequence ID" value="TCN28666.1"/>
    <property type="molecule type" value="Genomic_DNA"/>
</dbReference>
<proteinExistence type="predicted"/>
<keyword evidence="1" id="KW-0732">Signal</keyword>
<dbReference type="InterPro" id="IPR000383">
    <property type="entry name" value="Xaa-Pro-like_dom"/>
</dbReference>
<feature type="domain" description="Xaa-Pro dipeptidyl-peptidase-like" evidence="2">
    <location>
        <begin position="56"/>
        <end position="309"/>
    </location>
</feature>
<dbReference type="Gene3D" id="3.40.50.1820">
    <property type="entry name" value="alpha/beta hydrolase"/>
    <property type="match status" value="1"/>
</dbReference>
<dbReference type="InterPro" id="IPR051411">
    <property type="entry name" value="Polyketide_trans_af380"/>
</dbReference>
<accession>A0A4R2BNB5</accession>
<dbReference type="Proteomes" id="UP000295043">
    <property type="component" value="Unassembled WGS sequence"/>
</dbReference>
<gene>
    <name evidence="3" type="ORF">EV184_11249</name>
</gene>
<evidence type="ECO:0000259" key="2">
    <source>
        <dbReference type="Pfam" id="PF02129"/>
    </source>
</evidence>
<feature type="chain" id="PRO_5020790728" description="Xaa-Pro dipeptidyl-peptidase-like domain-containing protein" evidence="1">
    <location>
        <begin position="29"/>
        <end position="334"/>
    </location>
</feature>
<dbReference type="InterPro" id="IPR029058">
    <property type="entry name" value="AB_hydrolase_fold"/>
</dbReference>
<evidence type="ECO:0000313" key="4">
    <source>
        <dbReference type="Proteomes" id="UP000295043"/>
    </source>
</evidence>
<dbReference type="RefSeq" id="WP_132077657.1">
    <property type="nucleotide sequence ID" value="NZ_SLVU01000012.1"/>
</dbReference>
<dbReference type="PANTHER" id="PTHR47751">
    <property type="entry name" value="SUPERFAMILY HYDROLASE, PUTATIVE (AFU_ORTHOLOGUE AFUA_2G16580)-RELATED"/>
    <property type="match status" value="1"/>
</dbReference>
<name>A0A4R2BNB5_9HYPH</name>
<evidence type="ECO:0000256" key="1">
    <source>
        <dbReference type="SAM" id="SignalP"/>
    </source>
</evidence>
<dbReference type="SUPFAM" id="SSF53474">
    <property type="entry name" value="alpha/beta-Hydrolases"/>
    <property type="match status" value="1"/>
</dbReference>
<dbReference type="Gene3D" id="1.10.10.800">
    <property type="match status" value="1"/>
</dbReference>
<evidence type="ECO:0000313" key="3">
    <source>
        <dbReference type="EMBL" id="TCN28666.1"/>
    </source>
</evidence>
<feature type="signal peptide" evidence="1">
    <location>
        <begin position="1"/>
        <end position="28"/>
    </location>
</feature>
<protein>
    <recommendedName>
        <fullName evidence="2">Xaa-Pro dipeptidyl-peptidase-like domain-containing protein</fullName>
    </recommendedName>
</protein>
<dbReference type="GO" id="GO:0016787">
    <property type="term" value="F:hydrolase activity"/>
    <property type="evidence" value="ECO:0007669"/>
    <property type="project" value="InterPro"/>
</dbReference>
<reference evidence="3 4" key="1">
    <citation type="submission" date="2019-03" db="EMBL/GenBank/DDBJ databases">
        <title>Genomic Encyclopedia of Type Strains, Phase IV (KMG-V): Genome sequencing to study the core and pangenomes of soil and plant-associated prokaryotes.</title>
        <authorList>
            <person name="Whitman W."/>
        </authorList>
    </citation>
    <scope>NUCLEOTIDE SEQUENCE [LARGE SCALE GENOMIC DNA]</scope>
    <source>
        <strain evidence="3 4">23C40</strain>
    </source>
</reference>
<comment type="caution">
    <text evidence="3">The sequence shown here is derived from an EMBL/GenBank/DDBJ whole genome shotgun (WGS) entry which is preliminary data.</text>
</comment>
<organism evidence="3 4">
    <name type="scientific">Sinorhizobium americanum</name>
    <dbReference type="NCBI Taxonomy" id="194963"/>
    <lineage>
        <taxon>Bacteria</taxon>
        <taxon>Pseudomonadati</taxon>
        <taxon>Pseudomonadota</taxon>
        <taxon>Alphaproteobacteria</taxon>
        <taxon>Hyphomicrobiales</taxon>
        <taxon>Rhizobiaceae</taxon>
        <taxon>Sinorhizobium/Ensifer group</taxon>
        <taxon>Sinorhizobium</taxon>
    </lineage>
</organism>
<dbReference type="PANTHER" id="PTHR47751:SF1">
    <property type="entry name" value="SUPERFAMILY HYDROLASE, PUTATIVE (AFU_ORTHOLOGUE AFUA_2G16580)-RELATED"/>
    <property type="match status" value="1"/>
</dbReference>